<accession>A0ABY6KK37</accession>
<dbReference type="InterPro" id="IPR043128">
    <property type="entry name" value="Rev_trsase/Diguanyl_cyclase"/>
</dbReference>
<dbReference type="Gene3D" id="3.30.70.270">
    <property type="match status" value="1"/>
</dbReference>
<proteinExistence type="predicted"/>
<dbReference type="CDD" id="cd01650">
    <property type="entry name" value="RT_nLTR_like"/>
    <property type="match status" value="1"/>
</dbReference>
<feature type="domain" description="Reverse transcriptase" evidence="1">
    <location>
        <begin position="154"/>
        <end position="407"/>
    </location>
</feature>
<protein>
    <recommendedName>
        <fullName evidence="1">Reverse transcriptase domain-containing protein</fullName>
    </recommendedName>
</protein>
<organism evidence="2 3">
    <name type="scientific">Cordylochernes scorpioides</name>
    <dbReference type="NCBI Taxonomy" id="51811"/>
    <lineage>
        <taxon>Eukaryota</taxon>
        <taxon>Metazoa</taxon>
        <taxon>Ecdysozoa</taxon>
        <taxon>Arthropoda</taxon>
        <taxon>Chelicerata</taxon>
        <taxon>Arachnida</taxon>
        <taxon>Pseudoscorpiones</taxon>
        <taxon>Cheliferoidea</taxon>
        <taxon>Chernetidae</taxon>
        <taxon>Cordylochernes</taxon>
    </lineage>
</organism>
<dbReference type="PROSITE" id="PS50878">
    <property type="entry name" value="RT_POL"/>
    <property type="match status" value="1"/>
</dbReference>
<evidence type="ECO:0000313" key="3">
    <source>
        <dbReference type="Proteomes" id="UP001235939"/>
    </source>
</evidence>
<gene>
    <name evidence="2" type="ORF">LAZ67_6001878</name>
</gene>
<dbReference type="PANTHER" id="PTHR19446">
    <property type="entry name" value="REVERSE TRANSCRIPTASES"/>
    <property type="match status" value="1"/>
</dbReference>
<reference evidence="2 3" key="1">
    <citation type="submission" date="2022-01" db="EMBL/GenBank/DDBJ databases">
        <title>A chromosomal length assembly of Cordylochernes scorpioides.</title>
        <authorList>
            <person name="Zeh D."/>
            <person name="Zeh J."/>
        </authorList>
    </citation>
    <scope>NUCLEOTIDE SEQUENCE [LARGE SCALE GENOMIC DNA]</scope>
    <source>
        <strain evidence="2">IN4F17</strain>
        <tissue evidence="2">Whole Body</tissue>
    </source>
</reference>
<dbReference type="EMBL" id="CP092868">
    <property type="protein sequence ID" value="UYV68978.1"/>
    <property type="molecule type" value="Genomic_DNA"/>
</dbReference>
<dbReference type="Pfam" id="PF00078">
    <property type="entry name" value="RVT_1"/>
    <property type="match status" value="1"/>
</dbReference>
<evidence type="ECO:0000313" key="2">
    <source>
        <dbReference type="EMBL" id="UYV68978.1"/>
    </source>
</evidence>
<dbReference type="Proteomes" id="UP001235939">
    <property type="component" value="Chromosome 06"/>
</dbReference>
<dbReference type="InterPro" id="IPR000477">
    <property type="entry name" value="RT_dom"/>
</dbReference>
<name>A0ABY6KK37_9ARAC</name>
<dbReference type="InterPro" id="IPR043502">
    <property type="entry name" value="DNA/RNA_pol_sf"/>
</dbReference>
<keyword evidence="3" id="KW-1185">Reference proteome</keyword>
<evidence type="ECO:0000259" key="1">
    <source>
        <dbReference type="PROSITE" id="PS50878"/>
    </source>
</evidence>
<dbReference type="SUPFAM" id="SSF56672">
    <property type="entry name" value="DNA/RNA polymerases"/>
    <property type="match status" value="1"/>
</dbReference>
<sequence length="446" mass="51809">MKLEELREKNIPASNDLVYTFNQRILEAMSSAKITYSIKGGPRKSKPWFDKDCFDMKKLAKESLKKYREIAIQDWLNFYRELMTKEKKLRICNLHNVISQNDPILDTEITNADIYKEIAGLRSNKACGPDGIPNEVLKTLPDSYILLLKQLYNRVMTTGKYPAIWTNSTIHPIFKNGYKNSPSNYRGIALISNVSKLFTSILRSRLEEWVEGRRVIPENQAGFRKERSCIDHIFTLTTLIQLSLRKKRGKLYVFFVDLKKAFDTVPHSILWKKLYNLGISYQFISTIKSYYEQATIAIRWKGSFTESIKINSGVLQGEPLSPLLFILFIKDLIEMYNNSDLPSENLPEFGDIHLLLYADDIAIIGESRMNLQKKIKILKEYLDENLMTLNESKSKIMVFRNGEGKTICIFCRSKEGIRYCTSLNTLEKTLQPRHKLPIHKYDQKLL</sequence>